<dbReference type="RefSeq" id="WP_108917012.1">
    <property type="nucleotide sequence ID" value="NZ_BGJY01000001.1"/>
</dbReference>
<dbReference type="PROSITE" id="PS50883">
    <property type="entry name" value="EAL"/>
    <property type="match status" value="1"/>
</dbReference>
<dbReference type="PROSITE" id="PS50112">
    <property type="entry name" value="PAS"/>
    <property type="match status" value="1"/>
</dbReference>
<dbReference type="AlphaFoldDB" id="A0A2U1SR97"/>
<reference evidence="4 5" key="1">
    <citation type="journal article" date="2018" name="Appl. Microbiol. Biotechnol.">
        <title>Co-cultivation of the strictly anaerobic methanogen Methanosarcina barkeri with aerobic methanotrophs in an oxygen-limited membrane bioreactor.</title>
        <authorList>
            <person name="In 't Zandt M.H."/>
            <person name="van den Bosch T.J.M."/>
            <person name="Rijkers R."/>
            <person name="van Kessel M.A.H.J."/>
            <person name="Jetten M.S.M."/>
            <person name="Welte C.U."/>
        </authorList>
    </citation>
    <scope>NUCLEOTIDE SEQUENCE [LARGE SCALE GENOMIC DNA]</scope>
    <source>
        <strain evidence="4 5">DSM 17706</strain>
    </source>
</reference>
<proteinExistence type="predicted"/>
<evidence type="ECO:0000313" key="5">
    <source>
        <dbReference type="Proteomes" id="UP000245137"/>
    </source>
</evidence>
<dbReference type="CDD" id="cd01948">
    <property type="entry name" value="EAL"/>
    <property type="match status" value="1"/>
</dbReference>
<dbReference type="InterPro" id="IPR000160">
    <property type="entry name" value="GGDEF_dom"/>
</dbReference>
<dbReference type="NCBIfam" id="TIGR00254">
    <property type="entry name" value="GGDEF"/>
    <property type="match status" value="1"/>
</dbReference>
<keyword evidence="5" id="KW-1185">Reference proteome</keyword>
<name>A0A2U1SR97_METSR</name>
<dbReference type="Proteomes" id="UP000245137">
    <property type="component" value="Unassembled WGS sequence"/>
</dbReference>
<dbReference type="InterPro" id="IPR043128">
    <property type="entry name" value="Rev_trsase/Diguanyl_cyclase"/>
</dbReference>
<dbReference type="InterPro" id="IPR000014">
    <property type="entry name" value="PAS"/>
</dbReference>
<dbReference type="SMART" id="SM00267">
    <property type="entry name" value="GGDEF"/>
    <property type="match status" value="1"/>
</dbReference>
<dbReference type="PROSITE" id="PS50887">
    <property type="entry name" value="GGDEF"/>
    <property type="match status" value="1"/>
</dbReference>
<gene>
    <name evidence="4" type="ORF">C5689_09355</name>
</gene>
<evidence type="ECO:0000259" key="3">
    <source>
        <dbReference type="PROSITE" id="PS50887"/>
    </source>
</evidence>
<dbReference type="EMBL" id="PUIV01000011">
    <property type="protein sequence ID" value="PWB94132.1"/>
    <property type="molecule type" value="Genomic_DNA"/>
</dbReference>
<organism evidence="4 5">
    <name type="scientific">Methylosinus sporium</name>
    <dbReference type="NCBI Taxonomy" id="428"/>
    <lineage>
        <taxon>Bacteria</taxon>
        <taxon>Pseudomonadati</taxon>
        <taxon>Pseudomonadota</taxon>
        <taxon>Alphaproteobacteria</taxon>
        <taxon>Hyphomicrobiales</taxon>
        <taxon>Methylocystaceae</taxon>
        <taxon>Methylosinus</taxon>
    </lineage>
</organism>
<evidence type="ECO:0000259" key="2">
    <source>
        <dbReference type="PROSITE" id="PS50883"/>
    </source>
</evidence>
<dbReference type="InterPro" id="IPR035965">
    <property type="entry name" value="PAS-like_dom_sf"/>
</dbReference>
<dbReference type="Gene3D" id="3.30.450.20">
    <property type="entry name" value="PAS domain"/>
    <property type="match status" value="2"/>
</dbReference>
<protein>
    <submittedName>
        <fullName evidence="4">GGDEF domain-containing protein</fullName>
    </submittedName>
</protein>
<dbReference type="InterPro" id="IPR029787">
    <property type="entry name" value="Nucleotide_cyclase"/>
</dbReference>
<dbReference type="NCBIfam" id="TIGR00229">
    <property type="entry name" value="sensory_box"/>
    <property type="match status" value="1"/>
</dbReference>
<dbReference type="CDD" id="cd00130">
    <property type="entry name" value="PAS"/>
    <property type="match status" value="1"/>
</dbReference>
<dbReference type="Pfam" id="PF00563">
    <property type="entry name" value="EAL"/>
    <property type="match status" value="1"/>
</dbReference>
<dbReference type="PANTHER" id="PTHR44757">
    <property type="entry name" value="DIGUANYLATE CYCLASE DGCP"/>
    <property type="match status" value="1"/>
</dbReference>
<feature type="domain" description="GGDEF" evidence="3">
    <location>
        <begin position="426"/>
        <end position="558"/>
    </location>
</feature>
<dbReference type="SUPFAM" id="SSF55073">
    <property type="entry name" value="Nucleotide cyclase"/>
    <property type="match status" value="1"/>
</dbReference>
<dbReference type="OrthoDB" id="9814202at2"/>
<sequence>MYEIATQYGVVTEFRDVDELCFQWQVEAPTGGLPPYEQIALGSLGRLADDVALAGRAADGAFEFLYGGGAFEAWLGASLRGLRLDGLERNYRDPIGEALAAAATRGTPAATIARSIRDGLVRTSEIVAFPLSSHWGDALFLVFARERAAKYDLVDAIYRATDDGLTTLAAVHAGRDIIDFVIVSLNASASRLFGGAERDLQWRRLGEIAPAWMTDGTFERLSAIFLSAIPDTFEVSHRSAEGEASHLRLAAAPMGDLIGVTLTDVTPLKAREASFRLLFESNPMPMWVHDPQSLRIIAVNDAAVAHYGYERERFLGSTLFDLYAEEEWPAVTIAHENPALRRPSDRIWANRTADGRTIKVQNYAREISFDDRSAILLAIVDVTEQREQAARIAHLAHHDPLTGLANRVLFRARLTEGLQRLEGGEDRLAVLYLDLDGFKDVNDAFGHPIGDRLLVAVAERLRLTLEPGDMVARVGGDEFAIVQLGAGAAEADRLAERIVNEVSVLYEIDGHAVAVGASVGISVAPIDSCDADILLKNADIALYRAKADGRGLHRFFEPEMAASILVRRTLEADLRHALPAGEFQIYYQPLVDIGANRIVASEALLRWFHPVRGLVSPNDFIPLAEETGLITPIGEWVLREACREAASWPEPIGVCVNLSPAQFRSRSLVQSVLSALATSGLAPQRLELEITESVLLAENHANLAVLHQLRALGVCISMDDFGTGYSSLSYLRSFPFDKIKIDRSFVKELPENHECGAIVRAVAGIGQCLGVATVAEGVETPEQLARLREEGCTQMQGFLFSRPAPAAELRRMLEGGCEKWAEAASAA</sequence>
<dbReference type="Gene3D" id="3.30.70.270">
    <property type="match status" value="1"/>
</dbReference>
<accession>A0A2U1SR97</accession>
<feature type="domain" description="PAS" evidence="1">
    <location>
        <begin position="271"/>
        <end position="327"/>
    </location>
</feature>
<dbReference type="Pfam" id="PF13188">
    <property type="entry name" value="PAS_8"/>
    <property type="match status" value="1"/>
</dbReference>
<feature type="domain" description="EAL" evidence="2">
    <location>
        <begin position="567"/>
        <end position="817"/>
    </location>
</feature>
<dbReference type="Gene3D" id="3.20.20.450">
    <property type="entry name" value="EAL domain"/>
    <property type="match status" value="1"/>
</dbReference>
<dbReference type="InterPro" id="IPR052155">
    <property type="entry name" value="Biofilm_reg_signaling"/>
</dbReference>
<dbReference type="SMART" id="SM00052">
    <property type="entry name" value="EAL"/>
    <property type="match status" value="1"/>
</dbReference>
<evidence type="ECO:0000259" key="1">
    <source>
        <dbReference type="PROSITE" id="PS50112"/>
    </source>
</evidence>
<dbReference type="Pfam" id="PF00990">
    <property type="entry name" value="GGDEF"/>
    <property type="match status" value="1"/>
</dbReference>
<dbReference type="SMART" id="SM00091">
    <property type="entry name" value="PAS"/>
    <property type="match status" value="1"/>
</dbReference>
<evidence type="ECO:0000313" key="4">
    <source>
        <dbReference type="EMBL" id="PWB94132.1"/>
    </source>
</evidence>
<comment type="caution">
    <text evidence="4">The sequence shown here is derived from an EMBL/GenBank/DDBJ whole genome shotgun (WGS) entry which is preliminary data.</text>
</comment>
<dbReference type="SUPFAM" id="SSF55785">
    <property type="entry name" value="PYP-like sensor domain (PAS domain)"/>
    <property type="match status" value="2"/>
</dbReference>
<dbReference type="PANTHER" id="PTHR44757:SF2">
    <property type="entry name" value="BIOFILM ARCHITECTURE MAINTENANCE PROTEIN MBAA"/>
    <property type="match status" value="1"/>
</dbReference>
<dbReference type="CDD" id="cd01949">
    <property type="entry name" value="GGDEF"/>
    <property type="match status" value="1"/>
</dbReference>
<dbReference type="SUPFAM" id="SSF141868">
    <property type="entry name" value="EAL domain-like"/>
    <property type="match status" value="1"/>
</dbReference>
<dbReference type="InterPro" id="IPR035919">
    <property type="entry name" value="EAL_sf"/>
</dbReference>
<dbReference type="InterPro" id="IPR001633">
    <property type="entry name" value="EAL_dom"/>
</dbReference>